<evidence type="ECO:0000313" key="2">
    <source>
        <dbReference type="Proteomes" id="UP000051804"/>
    </source>
</evidence>
<accession>A0A0R1JI28</accession>
<dbReference type="GO" id="GO:0005737">
    <property type="term" value="C:cytoplasm"/>
    <property type="evidence" value="ECO:0007669"/>
    <property type="project" value="InterPro"/>
</dbReference>
<dbReference type="STRING" id="1291734.FD02_GL000075"/>
<organism evidence="1 2">
    <name type="scientific">Lacticaseibacillus nasuensis JCM 17158</name>
    <dbReference type="NCBI Taxonomy" id="1291734"/>
    <lineage>
        <taxon>Bacteria</taxon>
        <taxon>Bacillati</taxon>
        <taxon>Bacillota</taxon>
        <taxon>Bacilli</taxon>
        <taxon>Lactobacillales</taxon>
        <taxon>Lactobacillaceae</taxon>
        <taxon>Lacticaseibacillus</taxon>
    </lineage>
</organism>
<sequence>MIVFENVHALRQAIDLGLKVKEVQFPYPASRYLLKRLDDYFSPTEVQDIRAIQKKKVKLYFQTAPYDTKEYSVFK</sequence>
<name>A0A0R1JI28_9LACO</name>
<proteinExistence type="predicted"/>
<dbReference type="Proteomes" id="UP000051804">
    <property type="component" value="Unassembled WGS sequence"/>
</dbReference>
<dbReference type="AlphaFoldDB" id="A0A0R1JI28"/>
<dbReference type="Gene3D" id="3.40.35.10">
    <property type="entry name" value="Phosphotransferase system, sorbose subfamily IIB component"/>
    <property type="match status" value="1"/>
</dbReference>
<dbReference type="PATRIC" id="fig|1291734.4.peg.80"/>
<keyword evidence="2" id="KW-1185">Reference proteome</keyword>
<dbReference type="SUPFAM" id="SSF52728">
    <property type="entry name" value="PTS IIb component"/>
    <property type="match status" value="1"/>
</dbReference>
<dbReference type="InterPro" id="IPR036667">
    <property type="entry name" value="PTS_IIB_sorbose-sp_sf"/>
</dbReference>
<reference evidence="1 2" key="1">
    <citation type="journal article" date="2015" name="Genome Announc.">
        <title>Expanding the biotechnology potential of lactobacilli through comparative genomics of 213 strains and associated genera.</title>
        <authorList>
            <person name="Sun Z."/>
            <person name="Harris H.M."/>
            <person name="McCann A."/>
            <person name="Guo C."/>
            <person name="Argimon S."/>
            <person name="Zhang W."/>
            <person name="Yang X."/>
            <person name="Jeffery I.B."/>
            <person name="Cooney J.C."/>
            <person name="Kagawa T.F."/>
            <person name="Liu W."/>
            <person name="Song Y."/>
            <person name="Salvetti E."/>
            <person name="Wrobel A."/>
            <person name="Rasinkangas P."/>
            <person name="Parkhill J."/>
            <person name="Rea M.C."/>
            <person name="O'Sullivan O."/>
            <person name="Ritari J."/>
            <person name="Douillard F.P."/>
            <person name="Paul Ross R."/>
            <person name="Yang R."/>
            <person name="Briner A.E."/>
            <person name="Felis G.E."/>
            <person name="de Vos W.M."/>
            <person name="Barrangou R."/>
            <person name="Klaenhammer T.R."/>
            <person name="Caufield P.W."/>
            <person name="Cui Y."/>
            <person name="Zhang H."/>
            <person name="O'Toole P.W."/>
        </authorList>
    </citation>
    <scope>NUCLEOTIDE SEQUENCE [LARGE SCALE GENOMIC DNA]</scope>
    <source>
        <strain evidence="1 2">JCM 17158</strain>
    </source>
</reference>
<dbReference type="GO" id="GO:0009401">
    <property type="term" value="P:phosphoenolpyruvate-dependent sugar phosphotransferase system"/>
    <property type="evidence" value="ECO:0007669"/>
    <property type="project" value="InterPro"/>
</dbReference>
<evidence type="ECO:0000313" key="1">
    <source>
        <dbReference type="EMBL" id="KRK70894.1"/>
    </source>
</evidence>
<dbReference type="EMBL" id="AZDJ01000030">
    <property type="protein sequence ID" value="KRK70894.1"/>
    <property type="molecule type" value="Genomic_DNA"/>
</dbReference>
<comment type="caution">
    <text evidence="1">The sequence shown here is derived from an EMBL/GenBank/DDBJ whole genome shotgun (WGS) entry which is preliminary data.</text>
</comment>
<protein>
    <submittedName>
        <fullName evidence="1">Uncharacterized protein</fullName>
    </submittedName>
</protein>
<gene>
    <name evidence="1" type="ORF">FD02_GL000075</name>
</gene>
<dbReference type="GO" id="GO:0008982">
    <property type="term" value="F:protein-N(PI)-phosphohistidine-sugar phosphotransferase activity"/>
    <property type="evidence" value="ECO:0007669"/>
    <property type="project" value="InterPro"/>
</dbReference>